<evidence type="ECO:0000313" key="4">
    <source>
        <dbReference type="Proteomes" id="UP000005092"/>
    </source>
</evidence>
<dbReference type="PANTHER" id="PTHR46112">
    <property type="entry name" value="AMINOPEPTIDASE"/>
    <property type="match status" value="1"/>
</dbReference>
<keyword evidence="3" id="KW-0031">Aminopeptidase</keyword>
<dbReference type="EMBL" id="JH719381">
    <property type="protein sequence ID" value="EJB07152.1"/>
    <property type="molecule type" value="Genomic_DNA"/>
</dbReference>
<dbReference type="Proteomes" id="UP000005092">
    <property type="component" value="Unassembled WGS sequence"/>
</dbReference>
<dbReference type="AlphaFoldDB" id="I9NK60"/>
<protein>
    <submittedName>
        <fullName evidence="3">Xaa-Pro aminopeptidase</fullName>
    </submittedName>
</protein>
<dbReference type="HOGENOM" id="CLU_692017_0_0_5"/>
<dbReference type="CDD" id="cd01066">
    <property type="entry name" value="APP_MetAP"/>
    <property type="match status" value="1"/>
</dbReference>
<feature type="domain" description="Peptidase M24" evidence="1">
    <location>
        <begin position="196"/>
        <end position="390"/>
    </location>
</feature>
<dbReference type="Pfam" id="PF00557">
    <property type="entry name" value="Peptidase_M24"/>
    <property type="match status" value="1"/>
</dbReference>
<reference evidence="3 4" key="1">
    <citation type="submission" date="2012-02" db="EMBL/GenBank/DDBJ databases">
        <title>Improved High-Quality Draft Sequence of Rhizobium leguminosarum bv. trifolii WSM597.</title>
        <authorList>
            <consortium name="US DOE Joint Genome Institute"/>
            <person name="Lucas S."/>
            <person name="Han J."/>
            <person name="Lapidus A."/>
            <person name="Cheng J.-F."/>
            <person name="Goodwin L."/>
            <person name="Pitluck S."/>
            <person name="Peters L."/>
            <person name="Ovchinnikova G."/>
            <person name="Held B."/>
            <person name="Detter J.C."/>
            <person name="Han C."/>
            <person name="Tapia R."/>
            <person name="Land M."/>
            <person name="Hauser L."/>
            <person name="Kyrpides N."/>
            <person name="Ivanova N."/>
            <person name="Pagani I."/>
            <person name="Brau L."/>
            <person name="Yates R."/>
            <person name="O'Hara G."/>
            <person name="Rui T."/>
            <person name="Howieson J."/>
            <person name="Reeve W."/>
            <person name="Woyke T."/>
        </authorList>
    </citation>
    <scope>NUCLEOTIDE SEQUENCE [LARGE SCALE GENOMIC DNA]</scope>
    <source>
        <strain evidence="3 4">WSM597</strain>
    </source>
</reference>
<sequence length="411" mass="46165">MSSDSTRVQSKSDSSFPITLSTRRYSSSPTIPSAELEVRIRRLRAEMSKASIDIIVLTDSNNIQYFTGFRTLSMLNKTRPNMALLTQERVIFVGSRSEGKYRDDLGPSFSGVQYSGYLAEAVDLLTDQINGMPAAIGRRVAIDYGQDMLGHGSLQLIDRIKGLSYDQSIKSAVNVLWRVRMIKTPFEVEMKKIGFDIINKAFDQAIAHAYVGMSELELYQIMQAQIYLNGAESSEPMPLLFSDGDFYYSRWPSDRKLREGHYVWSDFYATYGGYPTDRNRIARCGDPAQWEVDTYRSVRALTIELAKSIKPGLRCCDVFSQFQRLWGDAGLGAVYGLVSRIGHGGGMDILEPPSLSASDDTIIEAGMVFHLEPKLEKNGAVFQFEEVVHVLDHDVEFISELSPEQLPIIRP</sequence>
<proteinExistence type="predicted"/>
<organism evidence="3 4">
    <name type="scientific">Rhizobium leguminosarum bv. trifolii WSM597</name>
    <dbReference type="NCBI Taxonomy" id="754764"/>
    <lineage>
        <taxon>Bacteria</taxon>
        <taxon>Pseudomonadati</taxon>
        <taxon>Pseudomonadota</taxon>
        <taxon>Alphaproteobacteria</taxon>
        <taxon>Hyphomicrobiales</taxon>
        <taxon>Rhizobiaceae</taxon>
        <taxon>Rhizobium/Agrobacterium group</taxon>
        <taxon>Rhizobium</taxon>
    </lineage>
</organism>
<dbReference type="Gene3D" id="3.90.230.10">
    <property type="entry name" value="Creatinase/methionine aminopeptidase superfamily"/>
    <property type="match status" value="1"/>
</dbReference>
<evidence type="ECO:0000313" key="3">
    <source>
        <dbReference type="EMBL" id="EJB07152.1"/>
    </source>
</evidence>
<dbReference type="InterPro" id="IPR000587">
    <property type="entry name" value="Creatinase_N"/>
</dbReference>
<evidence type="ECO:0000259" key="1">
    <source>
        <dbReference type="Pfam" id="PF00557"/>
    </source>
</evidence>
<dbReference type="InterPro" id="IPR000994">
    <property type="entry name" value="Pept_M24"/>
</dbReference>
<gene>
    <name evidence="3" type="ORF">Rleg9DRAFT_6148</name>
</gene>
<dbReference type="PANTHER" id="PTHR46112:SF2">
    <property type="entry name" value="XAA-PRO AMINOPEPTIDASE P-RELATED"/>
    <property type="match status" value="1"/>
</dbReference>
<dbReference type="InterPro" id="IPR036005">
    <property type="entry name" value="Creatinase/aminopeptidase-like"/>
</dbReference>
<dbReference type="InterPro" id="IPR029149">
    <property type="entry name" value="Creatin/AminoP/Spt16_N"/>
</dbReference>
<dbReference type="SUPFAM" id="SSF53092">
    <property type="entry name" value="Creatinase/prolidase N-terminal domain"/>
    <property type="match status" value="1"/>
</dbReference>
<dbReference type="Gene3D" id="3.40.350.10">
    <property type="entry name" value="Creatinase/prolidase N-terminal domain"/>
    <property type="match status" value="1"/>
</dbReference>
<evidence type="ECO:0000259" key="2">
    <source>
        <dbReference type="Pfam" id="PF01321"/>
    </source>
</evidence>
<name>I9NK60_RHILT</name>
<keyword evidence="3" id="KW-0645">Protease</keyword>
<feature type="domain" description="Creatinase N-terminal" evidence="2">
    <location>
        <begin position="39"/>
        <end position="182"/>
    </location>
</feature>
<dbReference type="OrthoDB" id="9806388at2"/>
<dbReference type="Pfam" id="PF01321">
    <property type="entry name" value="Creatinase_N"/>
    <property type="match status" value="1"/>
</dbReference>
<keyword evidence="3" id="KW-0378">Hydrolase</keyword>
<dbReference type="SUPFAM" id="SSF55920">
    <property type="entry name" value="Creatinase/aminopeptidase"/>
    <property type="match status" value="1"/>
</dbReference>
<dbReference type="RefSeq" id="WP_003592681.1">
    <property type="nucleotide sequence ID" value="NZ_JH719381.1"/>
</dbReference>
<accession>I9NK60</accession>
<dbReference type="GO" id="GO:0004177">
    <property type="term" value="F:aminopeptidase activity"/>
    <property type="evidence" value="ECO:0007669"/>
    <property type="project" value="UniProtKB-KW"/>
</dbReference>
<dbReference type="InterPro" id="IPR050659">
    <property type="entry name" value="Peptidase_M24B"/>
</dbReference>